<protein>
    <recommendedName>
        <fullName evidence="2">PB1 domain-containing protein</fullName>
    </recommendedName>
</protein>
<dbReference type="SUPFAM" id="SSF54277">
    <property type="entry name" value="CAD &amp; PB1 domains"/>
    <property type="match status" value="1"/>
</dbReference>
<sequence>MGASKDQTKATETLKFLCSYGGKILLRHTDGELRYVGGHTRVLAVDPSISFAELMVKLAEFCGHPVTLRCQLPGGDLETLISIKSEEDLANLIEEYDRVSSSRPYKIRAILSPPKSLKQVSPATSTASSGGECSPSKSLYSVVDSPPKRYFSPTAGHSVGFQRGTGKVCYYPCHVHRTPCEIPYQHHRYHHHHHQFHIPRCN</sequence>
<evidence type="ECO:0000313" key="4">
    <source>
        <dbReference type="Proteomes" id="UP001457282"/>
    </source>
</evidence>
<feature type="compositionally biased region" description="Polar residues" evidence="1">
    <location>
        <begin position="118"/>
        <end position="139"/>
    </location>
</feature>
<dbReference type="AlphaFoldDB" id="A0AAW1WQ99"/>
<accession>A0AAW1WQ99</accession>
<dbReference type="PANTHER" id="PTHR31066:SF66">
    <property type="entry name" value="PB1 DOMAIN-CONTAINING PROTEIN"/>
    <property type="match status" value="1"/>
</dbReference>
<dbReference type="InterPro" id="IPR053198">
    <property type="entry name" value="Gynoecium_Dev_Regulator"/>
</dbReference>
<dbReference type="SMART" id="SM00666">
    <property type="entry name" value="PB1"/>
    <property type="match status" value="1"/>
</dbReference>
<name>A0AAW1WQ99_RUBAR</name>
<dbReference type="InterPro" id="IPR000270">
    <property type="entry name" value="PB1_dom"/>
</dbReference>
<evidence type="ECO:0000313" key="3">
    <source>
        <dbReference type="EMBL" id="KAK9926812.1"/>
    </source>
</evidence>
<proteinExistence type="predicted"/>
<dbReference type="CDD" id="cd06410">
    <property type="entry name" value="PB1_UP2"/>
    <property type="match status" value="1"/>
</dbReference>
<dbReference type="Proteomes" id="UP001457282">
    <property type="component" value="Unassembled WGS sequence"/>
</dbReference>
<feature type="region of interest" description="Disordered" evidence="1">
    <location>
        <begin position="118"/>
        <end position="140"/>
    </location>
</feature>
<comment type="caution">
    <text evidence="3">The sequence shown here is derived from an EMBL/GenBank/DDBJ whole genome shotgun (WGS) entry which is preliminary data.</text>
</comment>
<dbReference type="Pfam" id="PF00564">
    <property type="entry name" value="PB1"/>
    <property type="match status" value="1"/>
</dbReference>
<gene>
    <name evidence="3" type="ORF">M0R45_024023</name>
</gene>
<organism evidence="3 4">
    <name type="scientific">Rubus argutus</name>
    <name type="common">Southern blackberry</name>
    <dbReference type="NCBI Taxonomy" id="59490"/>
    <lineage>
        <taxon>Eukaryota</taxon>
        <taxon>Viridiplantae</taxon>
        <taxon>Streptophyta</taxon>
        <taxon>Embryophyta</taxon>
        <taxon>Tracheophyta</taxon>
        <taxon>Spermatophyta</taxon>
        <taxon>Magnoliopsida</taxon>
        <taxon>eudicotyledons</taxon>
        <taxon>Gunneridae</taxon>
        <taxon>Pentapetalae</taxon>
        <taxon>rosids</taxon>
        <taxon>fabids</taxon>
        <taxon>Rosales</taxon>
        <taxon>Rosaceae</taxon>
        <taxon>Rosoideae</taxon>
        <taxon>Rosoideae incertae sedis</taxon>
        <taxon>Rubus</taxon>
    </lineage>
</organism>
<dbReference type="EMBL" id="JBEDUW010000005">
    <property type="protein sequence ID" value="KAK9926812.1"/>
    <property type="molecule type" value="Genomic_DNA"/>
</dbReference>
<reference evidence="3 4" key="1">
    <citation type="journal article" date="2023" name="G3 (Bethesda)">
        <title>A chromosome-length genome assembly and annotation of blackberry (Rubus argutus, cv. 'Hillquist').</title>
        <authorList>
            <person name="Bruna T."/>
            <person name="Aryal R."/>
            <person name="Dudchenko O."/>
            <person name="Sargent D.J."/>
            <person name="Mead D."/>
            <person name="Buti M."/>
            <person name="Cavallini A."/>
            <person name="Hytonen T."/>
            <person name="Andres J."/>
            <person name="Pham M."/>
            <person name="Weisz D."/>
            <person name="Mascagni F."/>
            <person name="Usai G."/>
            <person name="Natali L."/>
            <person name="Bassil N."/>
            <person name="Fernandez G.E."/>
            <person name="Lomsadze A."/>
            <person name="Armour M."/>
            <person name="Olukolu B."/>
            <person name="Poorten T."/>
            <person name="Britton C."/>
            <person name="Davik J."/>
            <person name="Ashrafi H."/>
            <person name="Aiden E.L."/>
            <person name="Borodovsky M."/>
            <person name="Worthington M."/>
        </authorList>
    </citation>
    <scope>NUCLEOTIDE SEQUENCE [LARGE SCALE GENOMIC DNA]</scope>
    <source>
        <strain evidence="3">PI 553951</strain>
    </source>
</reference>
<feature type="domain" description="PB1" evidence="2">
    <location>
        <begin position="28"/>
        <end position="114"/>
    </location>
</feature>
<evidence type="ECO:0000259" key="2">
    <source>
        <dbReference type="SMART" id="SM00666"/>
    </source>
</evidence>
<keyword evidence="4" id="KW-1185">Reference proteome</keyword>
<dbReference type="PANTHER" id="PTHR31066">
    <property type="entry name" value="OS05G0427100 PROTEIN-RELATED"/>
    <property type="match status" value="1"/>
</dbReference>
<evidence type="ECO:0000256" key="1">
    <source>
        <dbReference type="SAM" id="MobiDB-lite"/>
    </source>
</evidence>
<dbReference type="Gene3D" id="3.10.20.90">
    <property type="entry name" value="Phosphatidylinositol 3-kinase Catalytic Subunit, Chain A, domain 1"/>
    <property type="match status" value="1"/>
</dbReference>